<evidence type="ECO:0000256" key="4">
    <source>
        <dbReference type="ARBA" id="ARBA00022723"/>
    </source>
</evidence>
<evidence type="ECO:0000256" key="10">
    <source>
        <dbReference type="ARBA" id="ARBA00023136"/>
    </source>
</evidence>
<keyword evidence="5 13" id="KW-0999">Mitochondrion inner membrane</keyword>
<dbReference type="InterPro" id="IPR004217">
    <property type="entry name" value="Tim10-like"/>
</dbReference>
<keyword evidence="6" id="KW-0862">Zinc</keyword>
<evidence type="ECO:0000256" key="5">
    <source>
        <dbReference type="ARBA" id="ARBA00022792"/>
    </source>
</evidence>
<keyword evidence="3 13" id="KW-0813">Transport</keyword>
<dbReference type="FunFam" id="1.10.287.810:FF:000002">
    <property type="entry name" value="Mitochondrial import inner membrane translocase subunit tim10"/>
    <property type="match status" value="1"/>
</dbReference>
<keyword evidence="11 13" id="KW-1015">Disulfide bond</keyword>
<comment type="function">
    <text evidence="13">Mitochondrial intermembrane chaperone that participates in the import and insertion of some multi-pass transmembrane proteins into the mitochondrial inner membrane. Also required for the transfer of beta-barrel precursors from the TOM complex to the sorting and assembly machinery (SAM complex) of the outer membrane. Acts as a chaperone-like protein that protects the hydrophobic precursors from aggregation and guide them through the mitochondrial intermembrane space.</text>
</comment>
<comment type="similarity">
    <text evidence="2 13">Belongs to the small Tim family.</text>
</comment>
<comment type="caution">
    <text evidence="17">The sequence shown here is derived from an EMBL/GenBank/DDBJ whole genome shotgun (WGS) entry which is preliminary data.</text>
</comment>
<keyword evidence="10" id="KW-0472">Membrane</keyword>
<evidence type="ECO:0000256" key="13">
    <source>
        <dbReference type="RuleBase" id="RU367043"/>
    </source>
</evidence>
<name>A0A1R1YMN0_9FUNG</name>
<keyword evidence="14" id="KW-0175">Coiled coil</keyword>
<dbReference type="EMBL" id="LSSM01000702">
    <property type="protein sequence ID" value="OMJ28133.1"/>
    <property type="molecule type" value="Genomic_DNA"/>
</dbReference>
<keyword evidence="7 13" id="KW-0653">Protein transport</keyword>
<sequence length="110" mass="12043">MFGGFTGGNNNQTAAAPQPAAGFSGANPQYYQQNQQSQLAAAEQEMDMISDLFNRLSDACHKKCIINKYPDGDLTKGESVCIDRCVSKFFQVNKEVGDVLAKLSEMNQTR</sequence>
<dbReference type="PANTHER" id="PTHR11038">
    <property type="entry name" value="MITOCHONDRIAL IMPORT INNER MEMBRANE TRANSLOCASE SUBUNIT TIM10"/>
    <property type="match status" value="1"/>
</dbReference>
<dbReference type="GO" id="GO:0046872">
    <property type="term" value="F:metal ion binding"/>
    <property type="evidence" value="ECO:0007669"/>
    <property type="project" value="UniProtKB-KW"/>
</dbReference>
<evidence type="ECO:0000256" key="3">
    <source>
        <dbReference type="ARBA" id="ARBA00022448"/>
    </source>
</evidence>
<evidence type="ECO:0000256" key="7">
    <source>
        <dbReference type="ARBA" id="ARBA00022927"/>
    </source>
</evidence>
<accession>A0A1R1YMN0</accession>
<organism evidence="17 18">
    <name type="scientific">Smittium culicis</name>
    <dbReference type="NCBI Taxonomy" id="133412"/>
    <lineage>
        <taxon>Eukaryota</taxon>
        <taxon>Fungi</taxon>
        <taxon>Fungi incertae sedis</taxon>
        <taxon>Zoopagomycota</taxon>
        <taxon>Kickxellomycotina</taxon>
        <taxon>Harpellomycetes</taxon>
        <taxon>Harpellales</taxon>
        <taxon>Legeriomycetaceae</taxon>
        <taxon>Smittium</taxon>
    </lineage>
</organism>
<feature type="region of interest" description="Disordered" evidence="15">
    <location>
        <begin position="1"/>
        <end position="28"/>
    </location>
</feature>
<dbReference type="PANTHER" id="PTHR11038:SF16">
    <property type="entry name" value="MITOCHONDRIAL IMPORT INNER MEMBRANE TRANSLOCASE SUBUNIT TIM10"/>
    <property type="match status" value="1"/>
</dbReference>
<keyword evidence="18" id="KW-1185">Reference proteome</keyword>
<feature type="domain" description="Tim10-like" evidence="16">
    <location>
        <begin position="40"/>
        <end position="100"/>
    </location>
</feature>
<evidence type="ECO:0000259" key="16">
    <source>
        <dbReference type="Pfam" id="PF02953"/>
    </source>
</evidence>
<comment type="domain">
    <text evidence="13">The twin CX3C motif contains 4 conserved Cys residues that form 2 disulfide bonds in the mitochondrial intermembrane space.</text>
</comment>
<dbReference type="SUPFAM" id="SSF144122">
    <property type="entry name" value="Tim10-like"/>
    <property type="match status" value="1"/>
</dbReference>
<dbReference type="Proteomes" id="UP000187429">
    <property type="component" value="Unassembled WGS sequence"/>
</dbReference>
<comment type="subcellular location">
    <subcellularLocation>
        <location evidence="1 13">Mitochondrion inner membrane</location>
        <topology evidence="1 13">Peripheral membrane protein</topology>
        <orientation evidence="1 13">Intermembrane side</orientation>
    </subcellularLocation>
</comment>
<evidence type="ECO:0000256" key="8">
    <source>
        <dbReference type="ARBA" id="ARBA00023010"/>
    </source>
</evidence>
<keyword evidence="12 13" id="KW-0143">Chaperone</keyword>
<evidence type="ECO:0000256" key="6">
    <source>
        <dbReference type="ARBA" id="ARBA00022833"/>
    </source>
</evidence>
<dbReference type="GO" id="GO:0005743">
    <property type="term" value="C:mitochondrial inner membrane"/>
    <property type="evidence" value="ECO:0007669"/>
    <property type="project" value="UniProtKB-SubCell"/>
</dbReference>
<evidence type="ECO:0000256" key="2">
    <source>
        <dbReference type="ARBA" id="ARBA00006720"/>
    </source>
</evidence>
<evidence type="ECO:0000313" key="17">
    <source>
        <dbReference type="EMBL" id="OMJ28133.1"/>
    </source>
</evidence>
<dbReference type="AlphaFoldDB" id="A0A1R1YMN0"/>
<dbReference type="OrthoDB" id="274922at2759"/>
<evidence type="ECO:0000313" key="18">
    <source>
        <dbReference type="Proteomes" id="UP000187429"/>
    </source>
</evidence>
<gene>
    <name evidence="17" type="ORF">AYI69_g2397</name>
</gene>
<evidence type="ECO:0000256" key="9">
    <source>
        <dbReference type="ARBA" id="ARBA00023128"/>
    </source>
</evidence>
<evidence type="ECO:0000256" key="15">
    <source>
        <dbReference type="SAM" id="MobiDB-lite"/>
    </source>
</evidence>
<keyword evidence="8 13" id="KW-0811">Translocation</keyword>
<feature type="compositionally biased region" description="Low complexity" evidence="15">
    <location>
        <begin position="8"/>
        <end position="28"/>
    </location>
</feature>
<dbReference type="GO" id="GO:0045039">
    <property type="term" value="P:protein insertion into mitochondrial inner membrane"/>
    <property type="evidence" value="ECO:0007669"/>
    <property type="project" value="UniProtKB-ARBA"/>
</dbReference>
<dbReference type="InterPro" id="IPR035427">
    <property type="entry name" value="Tim10-like_dom_sf"/>
</dbReference>
<feature type="coiled-coil region" evidence="14">
    <location>
        <begin position="32"/>
        <end position="59"/>
    </location>
</feature>
<evidence type="ECO:0000256" key="1">
    <source>
        <dbReference type="ARBA" id="ARBA00004137"/>
    </source>
</evidence>
<keyword evidence="4" id="KW-0479">Metal-binding</keyword>
<keyword evidence="9 13" id="KW-0496">Mitochondrion</keyword>
<dbReference type="Pfam" id="PF02953">
    <property type="entry name" value="zf-Tim10_DDP"/>
    <property type="match status" value="1"/>
</dbReference>
<protein>
    <recommendedName>
        <fullName evidence="13">Mitochondrial import inner membrane translocase subunit</fullName>
    </recommendedName>
</protein>
<dbReference type="Gene3D" id="1.10.287.810">
    <property type="entry name" value="Mitochondrial import inner membrane translocase subunit tim13 like domains"/>
    <property type="match status" value="1"/>
</dbReference>
<evidence type="ECO:0000256" key="11">
    <source>
        <dbReference type="ARBA" id="ARBA00023157"/>
    </source>
</evidence>
<evidence type="ECO:0000256" key="14">
    <source>
        <dbReference type="SAM" id="Coils"/>
    </source>
</evidence>
<evidence type="ECO:0000256" key="12">
    <source>
        <dbReference type="ARBA" id="ARBA00023186"/>
    </source>
</evidence>
<comment type="subunit">
    <text evidence="13">Heterohexamer.</text>
</comment>
<proteinExistence type="inferred from homology"/>
<reference evidence="18" key="1">
    <citation type="submission" date="2017-01" db="EMBL/GenBank/DDBJ databases">
        <authorList>
            <person name="Wang Y."/>
            <person name="White M."/>
            <person name="Kvist S."/>
            <person name="Moncalvo J.-M."/>
        </authorList>
    </citation>
    <scope>NUCLEOTIDE SEQUENCE [LARGE SCALE GENOMIC DNA]</scope>
    <source>
        <strain evidence="18">ID-206-W2</strain>
    </source>
</reference>
<dbReference type="GO" id="GO:0015031">
    <property type="term" value="P:protein transport"/>
    <property type="evidence" value="ECO:0007669"/>
    <property type="project" value="UniProtKB-KW"/>
</dbReference>